<feature type="binding site" evidence="3">
    <location>
        <begin position="99"/>
        <end position="102"/>
    </location>
    <ligand>
        <name>substrate</name>
    </ligand>
</feature>
<evidence type="ECO:0000256" key="2">
    <source>
        <dbReference type="ARBA" id="ARBA00023235"/>
    </source>
</evidence>
<dbReference type="PANTHER" id="PTHR43748:SF3">
    <property type="entry name" value="RIBOSE-5-PHOSPHATE ISOMERASE 3, CHLOROPLASTIC-RELATED"/>
    <property type="match status" value="1"/>
</dbReference>
<evidence type="ECO:0000313" key="5">
    <source>
        <dbReference type="Proteomes" id="UP000094714"/>
    </source>
</evidence>
<comment type="catalytic activity">
    <reaction evidence="1 3">
        <text>aldehydo-D-ribose 5-phosphate = D-ribulose 5-phosphate</text>
        <dbReference type="Rhea" id="RHEA:14657"/>
        <dbReference type="ChEBI" id="CHEBI:58121"/>
        <dbReference type="ChEBI" id="CHEBI:58273"/>
        <dbReference type="EC" id="5.3.1.6"/>
    </reaction>
</comment>
<organism evidence="4 5">
    <name type="scientific">Limosilactobacillus fermentum</name>
    <name type="common">Lactobacillus fermentum</name>
    <dbReference type="NCBI Taxonomy" id="1613"/>
    <lineage>
        <taxon>Bacteria</taxon>
        <taxon>Bacillati</taxon>
        <taxon>Bacillota</taxon>
        <taxon>Bacilli</taxon>
        <taxon>Lactobacillales</taxon>
        <taxon>Lactobacillaceae</taxon>
        <taxon>Limosilactobacillus</taxon>
    </lineage>
</organism>
<evidence type="ECO:0000256" key="3">
    <source>
        <dbReference type="HAMAP-Rule" id="MF_00170"/>
    </source>
</evidence>
<dbReference type="EMBL" id="CP017151">
    <property type="protein sequence ID" value="AOR74238.1"/>
    <property type="molecule type" value="Genomic_DNA"/>
</dbReference>
<accession>A0A1D7ZWL6</accession>
<name>A0A1D7ZWL6_LIMFE</name>
<dbReference type="Gene3D" id="3.40.50.1360">
    <property type="match status" value="1"/>
</dbReference>
<dbReference type="Pfam" id="PF06026">
    <property type="entry name" value="Rib_5-P_isom_A"/>
    <property type="match status" value="1"/>
</dbReference>
<gene>
    <name evidence="3" type="primary">rpiA</name>
    <name evidence="4" type="ORF">LACFE_CDS0774</name>
</gene>
<dbReference type="NCBIfam" id="TIGR00021">
    <property type="entry name" value="rpiA"/>
    <property type="match status" value="1"/>
</dbReference>
<comment type="subunit">
    <text evidence="3">Homodimer.</text>
</comment>
<dbReference type="FunFam" id="3.40.50.1360:FF:000001">
    <property type="entry name" value="Ribose-5-phosphate isomerase A"/>
    <property type="match status" value="1"/>
</dbReference>
<feature type="binding site" evidence="3">
    <location>
        <position position="126"/>
    </location>
    <ligand>
        <name>substrate</name>
    </ligand>
</feature>
<comment type="similarity">
    <text evidence="3">Belongs to the ribose 5-phosphate isomerase family.</text>
</comment>
<feature type="binding site" evidence="3">
    <location>
        <begin position="86"/>
        <end position="89"/>
    </location>
    <ligand>
        <name>substrate</name>
    </ligand>
</feature>
<dbReference type="UniPathway" id="UPA00115">
    <property type="reaction ID" value="UER00412"/>
</dbReference>
<proteinExistence type="inferred from homology"/>
<dbReference type="CDD" id="cd01398">
    <property type="entry name" value="RPI_A"/>
    <property type="match status" value="1"/>
</dbReference>
<dbReference type="Gene3D" id="3.30.70.260">
    <property type="match status" value="1"/>
</dbReference>
<dbReference type="InterPro" id="IPR037171">
    <property type="entry name" value="NagB/RpiA_transferase-like"/>
</dbReference>
<dbReference type="SUPFAM" id="SSF75445">
    <property type="entry name" value="D-ribose-5-phosphate isomerase (RpiA), lid domain"/>
    <property type="match status" value="1"/>
</dbReference>
<evidence type="ECO:0000256" key="1">
    <source>
        <dbReference type="ARBA" id="ARBA00001713"/>
    </source>
</evidence>
<dbReference type="InterPro" id="IPR050262">
    <property type="entry name" value="Ribose-5P_isomerase"/>
</dbReference>
<keyword evidence="2 3" id="KW-0413">Isomerase</keyword>
<feature type="binding site" evidence="3">
    <location>
        <begin position="30"/>
        <end position="33"/>
    </location>
    <ligand>
        <name>substrate</name>
    </ligand>
</feature>
<reference evidence="4 5" key="1">
    <citation type="submission" date="2016-09" db="EMBL/GenBank/DDBJ databases">
        <title>Genome Sequence of the Lactobacillus fermentum strain NCC2970 (CNCM I-5068).</title>
        <authorList>
            <person name="Barretto C."/>
            <person name="Ngom-Bru C."/>
            <person name="Genevaz A."/>
            <person name="Fournier C."/>
            <person name="Moine D."/>
            <person name="Kassam M."/>
            <person name="Iltis A."/>
            <person name="Sagory-Zalkind P."/>
            <person name="Faucherand G."/>
            <person name="Descombes P."/>
            <person name="Duboux S."/>
        </authorList>
    </citation>
    <scope>NUCLEOTIDE SEQUENCE [LARGE SCALE GENOMIC DNA]</scope>
    <source>
        <strain evidence="4 5">NCC2970</strain>
    </source>
</reference>
<comment type="function">
    <text evidence="3">Catalyzes the reversible conversion of ribose-5-phosphate to ribulose 5-phosphate.</text>
</comment>
<dbReference type="PANTHER" id="PTHR43748">
    <property type="entry name" value="RIBOSE-5-PHOSPHATE ISOMERASE 3, CHLOROPLASTIC-RELATED"/>
    <property type="match status" value="1"/>
</dbReference>
<dbReference type="NCBIfam" id="NF001924">
    <property type="entry name" value="PRK00702.1"/>
    <property type="match status" value="1"/>
</dbReference>
<dbReference type="InterPro" id="IPR020672">
    <property type="entry name" value="Ribose5P_isomerase_typA_subgr"/>
</dbReference>
<dbReference type="EC" id="5.3.1.6" evidence="3"/>
<dbReference type="GO" id="GO:0004751">
    <property type="term" value="F:ribose-5-phosphate isomerase activity"/>
    <property type="evidence" value="ECO:0007669"/>
    <property type="project" value="UniProtKB-UniRule"/>
</dbReference>
<sequence>MVMDQNELKALVGKEAVKYVEDGMIVGLGTGSTVRFMVDALGERVKNEGLKIVGVTTSRRTTKQATELGITIKDIDEVDHIDLTIDGADEVSDDFQGIKGGGGALLWEKVVNDASTKNIWIVDESKLVDKLGDFGVPVEVIPFGAAHVFRKFEKKGYQPQWRMDGDNRYLTDEKNYIIDLKMGKIDAPKTLAEDLIHTVGVVEHGLFLDRVNEVIVGRQDGPEVLHAR</sequence>
<dbReference type="AlphaFoldDB" id="A0A1D7ZWL6"/>
<dbReference type="InterPro" id="IPR004788">
    <property type="entry name" value="Ribose5P_isomerase_type_A"/>
</dbReference>
<evidence type="ECO:0000313" key="4">
    <source>
        <dbReference type="EMBL" id="AOR74238.1"/>
    </source>
</evidence>
<dbReference type="HAMAP" id="MF_00170">
    <property type="entry name" value="Rib_5P_isom_A"/>
    <property type="match status" value="1"/>
</dbReference>
<dbReference type="GO" id="GO:0009052">
    <property type="term" value="P:pentose-phosphate shunt, non-oxidative branch"/>
    <property type="evidence" value="ECO:0007669"/>
    <property type="project" value="UniProtKB-UniRule"/>
</dbReference>
<dbReference type="SUPFAM" id="SSF100950">
    <property type="entry name" value="NagB/RpiA/CoA transferase-like"/>
    <property type="match status" value="1"/>
</dbReference>
<dbReference type="Proteomes" id="UP000094714">
    <property type="component" value="Chromosome"/>
</dbReference>
<feature type="active site" description="Proton acceptor" evidence="3">
    <location>
        <position position="108"/>
    </location>
</feature>
<protein>
    <recommendedName>
        <fullName evidence="3">Ribose-5-phosphate isomerase A</fullName>
        <ecNumber evidence="3">5.3.1.6</ecNumber>
    </recommendedName>
    <alternativeName>
        <fullName evidence="3">Phosphoriboisomerase A</fullName>
        <shortName evidence="3">PRI</shortName>
    </alternativeName>
</protein>
<comment type="pathway">
    <text evidence="3">Carbohydrate degradation; pentose phosphate pathway; D-ribose 5-phosphate from D-ribulose 5-phosphate (non-oxidative stage): step 1/1.</text>
</comment>
<dbReference type="PATRIC" id="fig|1613.112.peg.812"/>